<proteinExistence type="predicted"/>
<evidence type="ECO:0000313" key="4">
    <source>
        <dbReference type="Proteomes" id="UP001232148"/>
    </source>
</evidence>
<keyword evidence="2" id="KW-0812">Transmembrane</keyword>
<accession>A0AAD9M539</accession>
<evidence type="ECO:0000256" key="1">
    <source>
        <dbReference type="SAM" id="MobiDB-lite"/>
    </source>
</evidence>
<gene>
    <name evidence="3" type="ORF">LX32DRAFT_305426</name>
</gene>
<feature type="transmembrane region" description="Helical" evidence="2">
    <location>
        <begin position="92"/>
        <end position="116"/>
    </location>
</feature>
<name>A0AAD9M539_9PEZI</name>
<feature type="compositionally biased region" description="Polar residues" evidence="1">
    <location>
        <begin position="70"/>
        <end position="82"/>
    </location>
</feature>
<organism evidence="3 4">
    <name type="scientific">Colletotrichum zoysiae</name>
    <dbReference type="NCBI Taxonomy" id="1216348"/>
    <lineage>
        <taxon>Eukaryota</taxon>
        <taxon>Fungi</taxon>
        <taxon>Dikarya</taxon>
        <taxon>Ascomycota</taxon>
        <taxon>Pezizomycotina</taxon>
        <taxon>Sordariomycetes</taxon>
        <taxon>Hypocreomycetidae</taxon>
        <taxon>Glomerellales</taxon>
        <taxon>Glomerellaceae</taxon>
        <taxon>Colletotrichum</taxon>
        <taxon>Colletotrichum graminicola species complex</taxon>
    </lineage>
</organism>
<keyword evidence="2" id="KW-0472">Membrane</keyword>
<dbReference type="Proteomes" id="UP001232148">
    <property type="component" value="Unassembled WGS sequence"/>
</dbReference>
<dbReference type="EMBL" id="MU842811">
    <property type="protein sequence ID" value="KAK2034886.1"/>
    <property type="molecule type" value="Genomic_DNA"/>
</dbReference>
<evidence type="ECO:0000256" key="2">
    <source>
        <dbReference type="SAM" id="Phobius"/>
    </source>
</evidence>
<feature type="compositionally biased region" description="Basic and acidic residues" evidence="1">
    <location>
        <begin position="44"/>
        <end position="69"/>
    </location>
</feature>
<evidence type="ECO:0000313" key="3">
    <source>
        <dbReference type="EMBL" id="KAK2034886.1"/>
    </source>
</evidence>
<protein>
    <submittedName>
        <fullName evidence="3">Uncharacterized protein</fullName>
    </submittedName>
</protein>
<dbReference type="AlphaFoldDB" id="A0AAD9M539"/>
<comment type="caution">
    <text evidence="3">The sequence shown here is derived from an EMBL/GenBank/DDBJ whole genome shotgun (WGS) entry which is preliminary data.</text>
</comment>
<sequence>MQNFPAIRHGEAGRSEVGDLESLTFSDSTAFELEPQSGQATEFKPSESQELRADDEVRPDHHDGARLLDDTNSTRSDKNATPNQSKWKAIGVLGLCILGLGSILVVGAVAFLSYFWQMSIRERDGEVAHSQLWSRTVFSNWASRVVTITAALLRLCLALQMGVFTGMIASLMIERAGVPLHSAPLISMLRATTSSRRL</sequence>
<feature type="transmembrane region" description="Helical" evidence="2">
    <location>
        <begin position="151"/>
        <end position="173"/>
    </location>
</feature>
<keyword evidence="4" id="KW-1185">Reference proteome</keyword>
<keyword evidence="2" id="KW-1133">Transmembrane helix</keyword>
<feature type="region of interest" description="Disordered" evidence="1">
    <location>
        <begin position="34"/>
        <end position="82"/>
    </location>
</feature>
<reference evidence="3" key="1">
    <citation type="submission" date="2021-06" db="EMBL/GenBank/DDBJ databases">
        <title>Comparative genomics, transcriptomics and evolutionary studies reveal genomic signatures of adaptation to plant cell wall in hemibiotrophic fungi.</title>
        <authorList>
            <consortium name="DOE Joint Genome Institute"/>
            <person name="Baroncelli R."/>
            <person name="Diaz J.F."/>
            <person name="Benocci T."/>
            <person name="Peng M."/>
            <person name="Battaglia E."/>
            <person name="Haridas S."/>
            <person name="Andreopoulos W."/>
            <person name="Labutti K."/>
            <person name="Pangilinan J."/>
            <person name="Floch G.L."/>
            <person name="Makela M.R."/>
            <person name="Henrissat B."/>
            <person name="Grigoriev I.V."/>
            <person name="Crouch J.A."/>
            <person name="De Vries R.P."/>
            <person name="Sukno S.A."/>
            <person name="Thon M.R."/>
        </authorList>
    </citation>
    <scope>NUCLEOTIDE SEQUENCE</scope>
    <source>
        <strain evidence="3">MAFF235873</strain>
    </source>
</reference>